<accession>A0A1Y2ALZ6</accession>
<dbReference type="Gene3D" id="2.40.50.150">
    <property type="match status" value="1"/>
</dbReference>
<feature type="domain" description="RNA polymerase Rpb2" evidence="10">
    <location>
        <begin position="177"/>
        <end position="235"/>
    </location>
</feature>
<gene>
    <name evidence="11" type="ORF">LY90DRAFT_514992</name>
</gene>
<comment type="caution">
    <text evidence="11">The sequence shown here is derived from an EMBL/GenBank/DDBJ whole genome shotgun (WGS) entry which is preliminary data.</text>
</comment>
<dbReference type="STRING" id="1754190.A0A1Y2ALZ6"/>
<dbReference type="Pfam" id="PF04565">
    <property type="entry name" value="RNA_pol_Rpb2_3"/>
    <property type="match status" value="1"/>
</dbReference>
<dbReference type="InterPro" id="IPR007645">
    <property type="entry name" value="RNA_pol_Rpb2_3"/>
</dbReference>
<dbReference type="EMBL" id="MCOG01000232">
    <property type="protein sequence ID" value="ORY23603.1"/>
    <property type="molecule type" value="Genomic_DNA"/>
</dbReference>
<keyword evidence="5" id="KW-0548">Nucleotidyltransferase</keyword>
<evidence type="ECO:0000256" key="4">
    <source>
        <dbReference type="ARBA" id="ARBA00022679"/>
    </source>
</evidence>
<dbReference type="OrthoDB" id="2158330at2759"/>
<dbReference type="GO" id="GO:0003677">
    <property type="term" value="F:DNA binding"/>
    <property type="evidence" value="ECO:0007669"/>
    <property type="project" value="InterPro"/>
</dbReference>
<dbReference type="GO" id="GO:0006351">
    <property type="term" value="P:DNA-templated transcription"/>
    <property type="evidence" value="ECO:0007669"/>
    <property type="project" value="InterPro"/>
</dbReference>
<keyword evidence="12" id="KW-1185">Reference proteome</keyword>
<organism evidence="11 12">
    <name type="scientific">Neocallimastix californiae</name>
    <dbReference type="NCBI Taxonomy" id="1754190"/>
    <lineage>
        <taxon>Eukaryota</taxon>
        <taxon>Fungi</taxon>
        <taxon>Fungi incertae sedis</taxon>
        <taxon>Chytridiomycota</taxon>
        <taxon>Chytridiomycota incertae sedis</taxon>
        <taxon>Neocallimastigomycetes</taxon>
        <taxon>Neocallimastigales</taxon>
        <taxon>Neocallimastigaceae</taxon>
        <taxon>Neocallimastix</taxon>
    </lineage>
</organism>
<dbReference type="Gene3D" id="2.40.270.10">
    <property type="entry name" value="DNA-directed RNA polymerase, subunit 2, domain 6"/>
    <property type="match status" value="1"/>
</dbReference>
<protein>
    <recommendedName>
        <fullName evidence="2">DNA-directed RNA polymerase</fullName>
        <ecNumber evidence="2">2.7.7.6</ecNumber>
    </recommendedName>
</protein>
<evidence type="ECO:0000256" key="3">
    <source>
        <dbReference type="ARBA" id="ARBA00022478"/>
    </source>
</evidence>
<evidence type="ECO:0000313" key="11">
    <source>
        <dbReference type="EMBL" id="ORY23603.1"/>
    </source>
</evidence>
<dbReference type="GO" id="GO:0032549">
    <property type="term" value="F:ribonucleoside binding"/>
    <property type="evidence" value="ECO:0007669"/>
    <property type="project" value="InterPro"/>
</dbReference>
<sequence length="894" mass="102690">MENFKYLLYENTYYNELNNICSYIQSKCPILGGDVNVNNIDPSNLDINDLDALKAILDTNIVKNLAFVNNVIVEDSVSPEFVYILVVANLLGNQNIIANPYLNKKIDTYPYIFKRFIYKGVNKILSKRHTKSSASMALHIVQELRIIGNTLINNIKKGSIYSYYRNLSDNDVQNFSKRSILDKLSHVRKIKLPFNNESLNINIRKINARTFGYYCPFETPESKEVGLIKYLAITTIISPYTDINLDSLFSKYVSIDLNAIIINDASENNIFKFRLRNAQNDSYYDIYTIKFVTYNTKFIGFIFNNEQAFIDELYNYKRVNKYLSYITNDYSIQIFSDEGRLLRPMILKEYKDADFNFIDFYKEFVLHGNLPEYMDLVDINKDHSNYLELDPNAIFGFSSALSPFPGNNHAPRLSFQSNMAKQCMTSDPAYLDYLTDNARYLIYGNDPICKNKLYDIVYNNNLEINDLANYRTTTFKECLDLNSVRIASGHNVVIAIIAMGNNQEDSIIFNEGSIRRGLFRNIKIRNQKVIVNNEKILFPSYELFKEADKLVGKNIYADYLVGNKFHPLPTSKLLIDDDDVIFKLYDNKVTNISNNFRKPMRIKSVDIYSTNNLLQTQYYIIKAYHIYKPQIGDKFTSRYAQKGVIGDIIPECRMPFTESGTIPDVIINPHAFPSRMTIGHLLEMLISKYIATDPTNYGVRFNSDLSNNMDYEELLERLKTRSKDIGLEGLCENEVMIDPIEGVPIGKANIGICYYNALQHQVEEKMFYRNTGNVNSITRQPTEGKANGGGLRIGEMERDALIVHNSKHLLNSVFKDDSDEIKINICENCGNMYTIDTCSCGNYIKKEISVSNSLNLTIRYLQIANVKILQLALLILSVVNHHNGNIVLRIGMNI</sequence>
<evidence type="ECO:0000259" key="8">
    <source>
        <dbReference type="Pfam" id="PF00562"/>
    </source>
</evidence>
<evidence type="ECO:0000256" key="7">
    <source>
        <dbReference type="RuleBase" id="RU000434"/>
    </source>
</evidence>
<dbReference type="SUPFAM" id="SSF64484">
    <property type="entry name" value="beta and beta-prime subunits of DNA dependent RNA-polymerase"/>
    <property type="match status" value="1"/>
</dbReference>
<dbReference type="Pfam" id="PF00562">
    <property type="entry name" value="RNA_pol_Rpb2_6"/>
    <property type="match status" value="1"/>
</dbReference>
<evidence type="ECO:0000259" key="9">
    <source>
        <dbReference type="Pfam" id="PF04560"/>
    </source>
</evidence>
<proteinExistence type="inferred from homology"/>
<evidence type="ECO:0000259" key="10">
    <source>
        <dbReference type="Pfam" id="PF04565"/>
    </source>
</evidence>
<dbReference type="PANTHER" id="PTHR20856">
    <property type="entry name" value="DNA-DIRECTED RNA POLYMERASE I SUBUNIT 2"/>
    <property type="match status" value="1"/>
</dbReference>
<dbReference type="InterPro" id="IPR037033">
    <property type="entry name" value="DNA-dir_RNAP_su2_hyb_sf"/>
</dbReference>
<dbReference type="Pfam" id="PF04560">
    <property type="entry name" value="RNA_pol_Rpb2_7"/>
    <property type="match status" value="1"/>
</dbReference>
<keyword evidence="6" id="KW-0804">Transcription</keyword>
<evidence type="ECO:0000313" key="12">
    <source>
        <dbReference type="Proteomes" id="UP000193920"/>
    </source>
</evidence>
<comment type="similarity">
    <text evidence="1 7">Belongs to the RNA polymerase beta chain family.</text>
</comment>
<keyword evidence="3" id="KW-0240">DNA-directed RNA polymerase</keyword>
<dbReference type="InterPro" id="IPR007641">
    <property type="entry name" value="RNA_pol_Rpb2_7"/>
</dbReference>
<dbReference type="EC" id="2.7.7.6" evidence="2"/>
<dbReference type="GO" id="GO:0003899">
    <property type="term" value="F:DNA-directed RNA polymerase activity"/>
    <property type="evidence" value="ECO:0007669"/>
    <property type="project" value="UniProtKB-EC"/>
</dbReference>
<evidence type="ECO:0000256" key="6">
    <source>
        <dbReference type="ARBA" id="ARBA00023163"/>
    </source>
</evidence>
<dbReference type="InterPro" id="IPR015712">
    <property type="entry name" value="DNA-dir_RNA_pol_su2"/>
</dbReference>
<dbReference type="InterPro" id="IPR007120">
    <property type="entry name" value="DNA-dir_RNAP_su2_dom"/>
</dbReference>
<feature type="domain" description="DNA-directed RNA polymerase subunit 2 hybrid-binding" evidence="8">
    <location>
        <begin position="399"/>
        <end position="786"/>
    </location>
</feature>
<dbReference type="Proteomes" id="UP000193920">
    <property type="component" value="Unassembled WGS sequence"/>
</dbReference>
<name>A0A1Y2ALZ6_9FUNG</name>
<dbReference type="Gene3D" id="3.90.1100.10">
    <property type="match status" value="1"/>
</dbReference>
<keyword evidence="4" id="KW-0808">Transferase</keyword>
<dbReference type="AlphaFoldDB" id="A0A1Y2ALZ6"/>
<evidence type="ECO:0000256" key="5">
    <source>
        <dbReference type="ARBA" id="ARBA00022695"/>
    </source>
</evidence>
<feature type="domain" description="RNA polymerase Rpb2" evidence="9">
    <location>
        <begin position="789"/>
        <end position="868"/>
    </location>
</feature>
<dbReference type="GO" id="GO:0000428">
    <property type="term" value="C:DNA-directed RNA polymerase complex"/>
    <property type="evidence" value="ECO:0007669"/>
    <property type="project" value="UniProtKB-KW"/>
</dbReference>
<dbReference type="Gene3D" id="3.90.1800.10">
    <property type="entry name" value="RNA polymerase alpha subunit dimerisation domain"/>
    <property type="match status" value="1"/>
</dbReference>
<evidence type="ECO:0000256" key="1">
    <source>
        <dbReference type="ARBA" id="ARBA00006835"/>
    </source>
</evidence>
<reference evidence="11 12" key="1">
    <citation type="submission" date="2016-08" db="EMBL/GenBank/DDBJ databases">
        <title>A Parts List for Fungal Cellulosomes Revealed by Comparative Genomics.</title>
        <authorList>
            <consortium name="DOE Joint Genome Institute"/>
            <person name="Haitjema C.H."/>
            <person name="Gilmore S.P."/>
            <person name="Henske J.K."/>
            <person name="Solomon K.V."/>
            <person name="De Groot R."/>
            <person name="Kuo A."/>
            <person name="Mondo S.J."/>
            <person name="Salamov A.A."/>
            <person name="Labutti K."/>
            <person name="Zhao Z."/>
            <person name="Chiniquy J."/>
            <person name="Barry K."/>
            <person name="Brewer H.M."/>
            <person name="Purvine S.O."/>
            <person name="Wright A.T."/>
            <person name="Boxma B."/>
            <person name="Van Alen T."/>
            <person name="Hackstein J.H."/>
            <person name="Baker S.E."/>
            <person name="Grigoriev I.V."/>
            <person name="O'Malley M.A."/>
        </authorList>
    </citation>
    <scope>NUCLEOTIDE SEQUENCE [LARGE SCALE GENOMIC DNA]</scope>
    <source>
        <strain evidence="11 12">G1</strain>
    </source>
</reference>
<evidence type="ECO:0000256" key="2">
    <source>
        <dbReference type="ARBA" id="ARBA00012418"/>
    </source>
</evidence>
<dbReference type="InterPro" id="IPR014724">
    <property type="entry name" value="RNA_pol_RPB2_OB-fold"/>
</dbReference>